<sequence length="208" mass="24388">METNIYGDYGRYLPLILEDFSQRIQLENDKAKVETGYKLYEHIIGRIKTSDSMIEKCRRKQLPVTVDSALKTIRDSIGVRIICGFVNDIYQIVERIKSFDDCRIVVEKDYIQHVKPNGYRSYHVILEIDTPYPDCLGNSEGKYYIEIQLRTIAQDSWASLEHQMKYKHDIENPERIVRELKRCADEMASVDLTMQTIRQLIESGTKKE</sequence>
<organism evidence="4 8">
    <name type="scientific">Streptococcus agalactiae</name>
    <dbReference type="NCBI Taxonomy" id="1311"/>
    <lineage>
        <taxon>Bacteria</taxon>
        <taxon>Bacillati</taxon>
        <taxon>Bacillota</taxon>
        <taxon>Bacilli</taxon>
        <taxon>Lactobacillales</taxon>
        <taxon>Streptococcaceae</taxon>
        <taxon>Streptococcus</taxon>
    </lineage>
</organism>
<dbReference type="InterPro" id="IPR007685">
    <property type="entry name" value="RelA_SpoT"/>
</dbReference>
<evidence type="ECO:0000313" key="8">
    <source>
        <dbReference type="Proteomes" id="UP000250200"/>
    </source>
</evidence>
<keyword evidence="4" id="KW-0808">Transferase</keyword>
<dbReference type="AlphaFoldDB" id="A0A0H1UNB3"/>
<name>A0A0H1UNB3_STRAG</name>
<dbReference type="CDD" id="cd05399">
    <property type="entry name" value="NT_Rel-Spo_like"/>
    <property type="match status" value="1"/>
</dbReference>
<dbReference type="SMART" id="SM00954">
    <property type="entry name" value="RelA_SpoT"/>
    <property type="match status" value="1"/>
</dbReference>
<dbReference type="InterPro" id="IPR052366">
    <property type="entry name" value="GTP_Pyrophosphokinase"/>
</dbReference>
<accession>A0A0H1UNB3</accession>
<dbReference type="GO" id="GO:0015970">
    <property type="term" value="P:guanosine tetraphosphate biosynthetic process"/>
    <property type="evidence" value="ECO:0007669"/>
    <property type="project" value="UniProtKB-UniPathway"/>
</dbReference>
<dbReference type="GO" id="GO:0016301">
    <property type="term" value="F:kinase activity"/>
    <property type="evidence" value="ECO:0007669"/>
    <property type="project" value="UniProtKB-KW"/>
</dbReference>
<dbReference type="EMBL" id="UHEQ01000004">
    <property type="protein sequence ID" value="SUN14538.1"/>
    <property type="molecule type" value="Genomic_DNA"/>
</dbReference>
<dbReference type="PANTHER" id="PTHR47837:SF2">
    <property type="entry name" value="GTP PYROPHOSPHOKINASE YWAC"/>
    <property type="match status" value="1"/>
</dbReference>
<dbReference type="Gene3D" id="3.30.460.10">
    <property type="entry name" value="Beta Polymerase, domain 2"/>
    <property type="match status" value="1"/>
</dbReference>
<keyword evidence="4" id="KW-0418">Kinase</keyword>
<dbReference type="Gene3D" id="1.10.287.860">
    <property type="entry name" value="Nucleotidyltransferase"/>
    <property type="match status" value="1"/>
</dbReference>
<dbReference type="PANTHER" id="PTHR47837">
    <property type="entry name" value="GTP PYROPHOSPHOKINASE YJBM"/>
    <property type="match status" value="1"/>
</dbReference>
<comment type="caution">
    <text evidence="4">The sequence shown here is derived from an EMBL/GenBank/DDBJ whole genome shotgun (WGS) entry which is preliminary data.</text>
</comment>
<evidence type="ECO:0000313" key="5">
    <source>
        <dbReference type="EMBL" id="SUN14538.1"/>
    </source>
</evidence>
<comment type="pathway">
    <text evidence="1">Purine metabolism; ppGpp biosynthesis; ppGpp from GTP: step 1/2.</text>
</comment>
<dbReference type="EC" id="2.7.6.5" evidence="4"/>
<dbReference type="Proteomes" id="UP000255140">
    <property type="component" value="Unassembled WGS sequence"/>
</dbReference>
<dbReference type="EMBL" id="LBKL01000091">
    <property type="protein sequence ID" value="KLL35824.1"/>
    <property type="molecule type" value="Genomic_DNA"/>
</dbReference>
<reference evidence="8 9" key="2">
    <citation type="submission" date="2018-06" db="EMBL/GenBank/DDBJ databases">
        <authorList>
            <consortium name="Pathogen Informatics"/>
            <person name="Doyle S."/>
        </authorList>
    </citation>
    <scope>NUCLEOTIDE SEQUENCE [LARGE SCALE GENOMIC DNA]</scope>
    <source>
        <strain evidence="4 8">NCTC8181</strain>
        <strain evidence="5 9">NCTC8185</strain>
        <strain evidence="6 10">NCTC9828</strain>
    </source>
</reference>
<evidence type="ECO:0000259" key="2">
    <source>
        <dbReference type="SMART" id="SM00954"/>
    </source>
</evidence>
<dbReference type="RefSeq" id="WP_000449641.1">
    <property type="nucleotide sequence ID" value="NZ_CAACXY010000016.1"/>
</dbReference>
<dbReference type="InterPro" id="IPR043519">
    <property type="entry name" value="NT_sf"/>
</dbReference>
<feature type="domain" description="RelA/SpoT" evidence="2">
    <location>
        <begin position="45"/>
        <end position="172"/>
    </location>
</feature>
<evidence type="ECO:0000313" key="6">
    <source>
        <dbReference type="EMBL" id="SUN28929.1"/>
    </source>
</evidence>
<dbReference type="UniPathway" id="UPA00908">
    <property type="reaction ID" value="UER00884"/>
</dbReference>
<dbReference type="Proteomes" id="UP000035346">
    <property type="component" value="Unassembled WGS sequence"/>
</dbReference>
<dbReference type="SUPFAM" id="SSF81301">
    <property type="entry name" value="Nucleotidyltransferase"/>
    <property type="match status" value="1"/>
</dbReference>
<proteinExistence type="predicted"/>
<dbReference type="GO" id="GO:0008728">
    <property type="term" value="F:GTP diphosphokinase activity"/>
    <property type="evidence" value="ECO:0007669"/>
    <property type="project" value="UniProtKB-EC"/>
</dbReference>
<evidence type="ECO:0000313" key="4">
    <source>
        <dbReference type="EMBL" id="SQA18956.1"/>
    </source>
</evidence>
<evidence type="ECO:0000313" key="7">
    <source>
        <dbReference type="Proteomes" id="UP000035346"/>
    </source>
</evidence>
<dbReference type="EMBL" id="UHEW01000005">
    <property type="protein sequence ID" value="SUN28929.1"/>
    <property type="molecule type" value="Genomic_DNA"/>
</dbReference>
<evidence type="ECO:0000256" key="1">
    <source>
        <dbReference type="ARBA" id="ARBA00004976"/>
    </source>
</evidence>
<dbReference type="Pfam" id="PF04607">
    <property type="entry name" value="RelA_SpoT"/>
    <property type="match status" value="1"/>
</dbReference>
<gene>
    <name evidence="4" type="primary">ywaC</name>
    <name evidence="4" type="ORF">NCTC8181_02013</name>
    <name evidence="5" type="ORF">NCTC8185_01826</name>
    <name evidence="6" type="ORF">NCTC9828_01195</name>
    <name evidence="3" type="ORF">WA04_09955</name>
</gene>
<dbReference type="Proteomes" id="UP000254076">
    <property type="component" value="Unassembled WGS sequence"/>
</dbReference>
<protein>
    <submittedName>
        <fullName evidence="4">GTP pyrophosphokinase</fullName>
        <ecNumber evidence="4">2.7.6.5</ecNumber>
    </submittedName>
</protein>
<reference evidence="3 7" key="1">
    <citation type="journal article" date="2015" name="PLoS ONE">
        <title>Genomic analysis reveals the molecular basis for capsule loss in the group B streptococcus population.</title>
        <authorList>
            <consortium name="DEVANI Consortium"/>
            <person name="Rosini R."/>
            <person name="Campisi E."/>
            <person name="De Chiara M."/>
            <person name="Tettelin H."/>
            <person name="Rinaudo D."/>
            <person name="Toniolo C."/>
            <person name="Metruccio M."/>
            <person name="Guidotti S."/>
            <person name="Sorensen U.B."/>
            <person name="Kilian M."/>
            <person name="Ramirez M."/>
            <person name="Janulczyk R."/>
            <person name="Donati C."/>
            <person name="Grandi G."/>
            <person name="Margarit I."/>
        </authorList>
    </citation>
    <scope>NUCLEOTIDE SEQUENCE [LARGE SCALE GENOMIC DNA]</scope>
    <source>
        <strain evidence="3 7">DK-B-USS-215</strain>
    </source>
</reference>
<evidence type="ECO:0000313" key="10">
    <source>
        <dbReference type="Proteomes" id="UP000255140"/>
    </source>
</evidence>
<dbReference type="Proteomes" id="UP000250200">
    <property type="component" value="Unassembled WGS sequence"/>
</dbReference>
<evidence type="ECO:0000313" key="9">
    <source>
        <dbReference type="Proteomes" id="UP000254076"/>
    </source>
</evidence>
<dbReference type="EMBL" id="UAVB01000001">
    <property type="protein sequence ID" value="SQA18956.1"/>
    <property type="molecule type" value="Genomic_DNA"/>
</dbReference>
<evidence type="ECO:0000313" key="3">
    <source>
        <dbReference type="EMBL" id="KLL35824.1"/>
    </source>
</evidence>